<dbReference type="RefSeq" id="WP_115091174.1">
    <property type="nucleotide sequence ID" value="NZ_CP068107.1"/>
</dbReference>
<dbReference type="InterPro" id="IPR025983">
    <property type="entry name" value="Cys_rich_CPCC"/>
</dbReference>
<dbReference type="Pfam" id="PF14206">
    <property type="entry name" value="Cys_rich_CPCC"/>
    <property type="match status" value="1"/>
</dbReference>
<evidence type="ECO:0000259" key="1">
    <source>
        <dbReference type="Pfam" id="PF14206"/>
    </source>
</evidence>
<reference evidence="2 3" key="1">
    <citation type="submission" date="2018-06" db="EMBL/GenBank/DDBJ databases">
        <authorList>
            <consortium name="Pathogen Informatics"/>
            <person name="Doyle S."/>
        </authorList>
    </citation>
    <scope>NUCLEOTIDE SEQUENCE [LARGE SCALE GENOMIC DNA]</scope>
    <source>
        <strain evidence="2 3">NCTC11179</strain>
    </source>
</reference>
<evidence type="ECO:0000313" key="3">
    <source>
        <dbReference type="Proteomes" id="UP000255024"/>
    </source>
</evidence>
<proteinExistence type="predicted"/>
<keyword evidence="3" id="KW-1185">Reference proteome</keyword>
<dbReference type="EMBL" id="UGQL01000001">
    <property type="protein sequence ID" value="STZ28254.1"/>
    <property type="molecule type" value="Genomic_DNA"/>
</dbReference>
<evidence type="ECO:0000313" key="2">
    <source>
        <dbReference type="EMBL" id="STZ28254.1"/>
    </source>
</evidence>
<sequence>MSNKNNKKHACPCCGYYTLNDNVGHTFQLCLVCYWEDDGIQFGDPSYEGGANRVSLIQAKENFKSFGASEREFLQYVRRPLKEEN</sequence>
<protein>
    <recommendedName>
        <fullName evidence="1">Cysteine-rich CPCC domain-containing protein</fullName>
    </recommendedName>
</protein>
<dbReference type="AlphaFoldDB" id="A0A378RMQ3"/>
<feature type="domain" description="Cysteine-rich CPCC" evidence="1">
    <location>
        <begin position="10"/>
        <end position="84"/>
    </location>
</feature>
<organism evidence="2 3">
    <name type="scientific">Myroides odoratus</name>
    <name type="common">Flavobacterium odoratum</name>
    <dbReference type="NCBI Taxonomy" id="256"/>
    <lineage>
        <taxon>Bacteria</taxon>
        <taxon>Pseudomonadati</taxon>
        <taxon>Bacteroidota</taxon>
        <taxon>Flavobacteriia</taxon>
        <taxon>Flavobacteriales</taxon>
        <taxon>Flavobacteriaceae</taxon>
        <taxon>Myroides</taxon>
    </lineage>
</organism>
<name>A0A378RMQ3_MYROD</name>
<gene>
    <name evidence="2" type="ORF">NCTC11179_01796</name>
</gene>
<accession>A0A378RMQ3</accession>
<dbReference type="Proteomes" id="UP000255024">
    <property type="component" value="Unassembled WGS sequence"/>
</dbReference>